<dbReference type="Proteomes" id="UP001236369">
    <property type="component" value="Unassembled WGS sequence"/>
</dbReference>
<evidence type="ECO:0000313" key="2">
    <source>
        <dbReference type="Proteomes" id="UP001236369"/>
    </source>
</evidence>
<dbReference type="EMBL" id="JAUSVV010000010">
    <property type="protein sequence ID" value="MDQ0444227.1"/>
    <property type="molecule type" value="Genomic_DNA"/>
</dbReference>
<gene>
    <name evidence="1" type="ORF">QO016_003737</name>
</gene>
<keyword evidence="2" id="KW-1185">Reference proteome</keyword>
<proteinExistence type="predicted"/>
<accession>A0ABU0HPH9</accession>
<reference evidence="1 2" key="1">
    <citation type="submission" date="2023-07" db="EMBL/GenBank/DDBJ databases">
        <title>Genomic Encyclopedia of Type Strains, Phase IV (KMG-IV): sequencing the most valuable type-strain genomes for metagenomic binning, comparative biology and taxonomic classification.</title>
        <authorList>
            <person name="Goeker M."/>
        </authorList>
    </citation>
    <scope>NUCLEOTIDE SEQUENCE [LARGE SCALE GENOMIC DNA]</scope>
    <source>
        <strain evidence="1 2">DSM 19562</strain>
    </source>
</reference>
<comment type="caution">
    <text evidence="1">The sequence shown here is derived from an EMBL/GenBank/DDBJ whole genome shotgun (WGS) entry which is preliminary data.</text>
</comment>
<sequence length="61" mass="5949">MSSQGIICALLSGSPPELSYGGAAEGLDAVLEPAFVFVGRFGTGSGAESIGGPERVLGPAP</sequence>
<name>A0ABU0HPH9_9HYPH</name>
<evidence type="ECO:0000313" key="1">
    <source>
        <dbReference type="EMBL" id="MDQ0444227.1"/>
    </source>
</evidence>
<protein>
    <submittedName>
        <fullName evidence="1">Uncharacterized protein</fullName>
    </submittedName>
</protein>
<organism evidence="1 2">
    <name type="scientific">Methylobacterium persicinum</name>
    <dbReference type="NCBI Taxonomy" id="374426"/>
    <lineage>
        <taxon>Bacteria</taxon>
        <taxon>Pseudomonadati</taxon>
        <taxon>Pseudomonadota</taxon>
        <taxon>Alphaproteobacteria</taxon>
        <taxon>Hyphomicrobiales</taxon>
        <taxon>Methylobacteriaceae</taxon>
        <taxon>Methylobacterium</taxon>
    </lineage>
</organism>